<feature type="domain" description="Arb2" evidence="1">
    <location>
        <begin position="20"/>
        <end position="285"/>
    </location>
</feature>
<evidence type="ECO:0000313" key="2">
    <source>
        <dbReference type="Proteomes" id="UP000504617"/>
    </source>
</evidence>
<dbReference type="InterPro" id="IPR053858">
    <property type="entry name" value="Arb2_dom"/>
</dbReference>
<proteinExistence type="predicted"/>
<gene>
    <name evidence="3 4" type="primary">LOC106548448</name>
</gene>
<reference evidence="3 4" key="1">
    <citation type="submission" date="2025-04" db="UniProtKB">
        <authorList>
            <consortium name="RefSeq"/>
        </authorList>
    </citation>
    <scope>IDENTIFICATION</scope>
    <source>
        <tissue evidence="3 4">Skeletal muscle</tissue>
    </source>
</reference>
<protein>
    <recommendedName>
        <fullName evidence="1">Arb2 domain-containing protein</fullName>
    </recommendedName>
</protein>
<name>A0A6I9YB17_9SAUR</name>
<dbReference type="GeneID" id="106548448"/>
<dbReference type="GO" id="GO:0035197">
    <property type="term" value="F:siRNA binding"/>
    <property type="evidence" value="ECO:0007669"/>
    <property type="project" value="TreeGrafter"/>
</dbReference>
<dbReference type="PANTHER" id="PTHR21357">
    <property type="entry name" value="FAM172 FAMILY PROTEIN HOMOLOG CG10038"/>
    <property type="match status" value="1"/>
</dbReference>
<dbReference type="AlphaFoldDB" id="A0A6I9YB17"/>
<evidence type="ECO:0000259" key="1">
    <source>
        <dbReference type="Pfam" id="PF22749"/>
    </source>
</evidence>
<dbReference type="RefSeq" id="XP_013921299.1">
    <property type="nucleotide sequence ID" value="XM_014065824.1"/>
</dbReference>
<dbReference type="RefSeq" id="XP_013921298.1">
    <property type="nucleotide sequence ID" value="XM_014065823.1"/>
</dbReference>
<dbReference type="OrthoDB" id="421951at2759"/>
<evidence type="ECO:0000313" key="4">
    <source>
        <dbReference type="RefSeq" id="XP_013921299.1"/>
    </source>
</evidence>
<dbReference type="Proteomes" id="UP000504617">
    <property type="component" value="Unplaced"/>
</dbReference>
<accession>A0A6I9YB17</accession>
<sequence length="351" mass="40563">MNWLQMIEDVSFRKLINNSECPEKLKYDFNKNGELKHVDTNEPFVFNYENSYKDNHKRYQILGQLITQYVYELLEKVCSLQKIYIPTCMADSKMCSFFFMSENALTNSSTLLVLLQDQGTFRAGQWAQKSIIHEGLQQGSQIPFITMALQYSWGVIVLNPNDNFLDLKIEPECLSLVENDAMWPLNFSCAVPKRNSRNPEEHTTYVWDHFISKMTSRNVAFVAHGYGGLIFINLLMQRTLEVMNKVCAVALIDSKHHMKHQTQGNSEVQTWIWKHCQEWVSNSKPIDKSVDYLMKKDCPIVSTGSEKYNMAPSSSLQSIFKYLKNALKASTKNNFSRSPIVTRSKNAMKKN</sequence>
<dbReference type="PANTHER" id="PTHR21357:SF2">
    <property type="entry name" value="PROTEIN FAM172B-RELATED"/>
    <property type="match status" value="1"/>
</dbReference>
<dbReference type="Pfam" id="PF22749">
    <property type="entry name" value="Arb2"/>
    <property type="match status" value="1"/>
</dbReference>
<keyword evidence="2" id="KW-1185">Reference proteome</keyword>
<dbReference type="GO" id="GO:0005634">
    <property type="term" value="C:nucleus"/>
    <property type="evidence" value="ECO:0007669"/>
    <property type="project" value="TreeGrafter"/>
</dbReference>
<evidence type="ECO:0000313" key="3">
    <source>
        <dbReference type="RefSeq" id="XP_013921298.1"/>
    </source>
</evidence>
<organism evidence="2 4">
    <name type="scientific">Thamnophis sirtalis</name>
    <dbReference type="NCBI Taxonomy" id="35019"/>
    <lineage>
        <taxon>Eukaryota</taxon>
        <taxon>Metazoa</taxon>
        <taxon>Chordata</taxon>
        <taxon>Craniata</taxon>
        <taxon>Vertebrata</taxon>
        <taxon>Euteleostomi</taxon>
        <taxon>Lepidosauria</taxon>
        <taxon>Squamata</taxon>
        <taxon>Bifurcata</taxon>
        <taxon>Unidentata</taxon>
        <taxon>Episquamata</taxon>
        <taxon>Toxicofera</taxon>
        <taxon>Serpentes</taxon>
        <taxon>Colubroidea</taxon>
        <taxon>Colubridae</taxon>
        <taxon>Natricinae</taxon>
        <taxon>Thamnophis</taxon>
    </lineage>
</organism>
<dbReference type="KEGG" id="tsr:106548448"/>
<dbReference type="GO" id="GO:0031048">
    <property type="term" value="P:regulatory ncRNA-mediated heterochromatin formation"/>
    <property type="evidence" value="ECO:0007669"/>
    <property type="project" value="TreeGrafter"/>
</dbReference>
<dbReference type="InterPro" id="IPR048263">
    <property type="entry name" value="Arb2"/>
</dbReference>